<reference evidence="3" key="1">
    <citation type="journal article" date="2014" name="Int. J. Syst. Evol. Microbiol.">
        <title>Complete genome sequence of Corynebacterium casei LMG S-19264T (=DSM 44701T), isolated from a smear-ripened cheese.</title>
        <authorList>
            <consortium name="US DOE Joint Genome Institute (JGI-PGF)"/>
            <person name="Walter F."/>
            <person name="Albersmeier A."/>
            <person name="Kalinowski J."/>
            <person name="Ruckert C."/>
        </authorList>
    </citation>
    <scope>NUCLEOTIDE SEQUENCE</scope>
    <source>
        <strain evidence="3">CGMCC 1.12997</strain>
    </source>
</reference>
<dbReference type="SUPFAM" id="SSF52266">
    <property type="entry name" value="SGNH hydrolase"/>
    <property type="match status" value="1"/>
</dbReference>
<dbReference type="GO" id="GO:0004622">
    <property type="term" value="F:phosphatidylcholine lysophospholipase activity"/>
    <property type="evidence" value="ECO:0007669"/>
    <property type="project" value="TreeGrafter"/>
</dbReference>
<dbReference type="Gene3D" id="3.40.50.1110">
    <property type="entry name" value="SGNH hydrolase"/>
    <property type="match status" value="1"/>
</dbReference>
<dbReference type="PANTHER" id="PTHR30383:SF5">
    <property type="entry name" value="SGNH HYDROLASE-TYPE ESTERASE DOMAIN-CONTAINING PROTEIN"/>
    <property type="match status" value="1"/>
</dbReference>
<organism evidence="3 4">
    <name type="scientific">Edaphobacter dinghuensis</name>
    <dbReference type="NCBI Taxonomy" id="1560005"/>
    <lineage>
        <taxon>Bacteria</taxon>
        <taxon>Pseudomonadati</taxon>
        <taxon>Acidobacteriota</taxon>
        <taxon>Terriglobia</taxon>
        <taxon>Terriglobales</taxon>
        <taxon>Acidobacteriaceae</taxon>
        <taxon>Edaphobacter</taxon>
    </lineage>
</organism>
<dbReference type="EMBL" id="BMGT01000002">
    <property type="protein sequence ID" value="GGG71030.1"/>
    <property type="molecule type" value="Genomic_DNA"/>
</dbReference>
<keyword evidence="1" id="KW-0732">Signal</keyword>
<sequence length="247" mass="26882">MIVTRIFKLAAVLLCFSSFAVAQQPLGFLHKGDTLVFQGDSITDGGRQRTGSDYNHIMGQDYAYILAAEIGAEYPERGLVFVNRGISGDRVVDLAARWQADTLALKPNLLSILVGINDTLATGAKAETVEQYEAVYDKLLADTIAALPGTKIVLGEPFLLPVAKYKDNYAAEMIEVKKRQAVAIRLAAKYHLPIVRYQDALDAACAKAPADHWSWDGVHPTYAGHGLMAQEWLKTVDAFWGGDAAGK</sequence>
<dbReference type="Pfam" id="PF13472">
    <property type="entry name" value="Lipase_GDSL_2"/>
    <property type="match status" value="1"/>
</dbReference>
<evidence type="ECO:0000313" key="4">
    <source>
        <dbReference type="Proteomes" id="UP000647241"/>
    </source>
</evidence>
<feature type="chain" id="PRO_5037317990" evidence="1">
    <location>
        <begin position="23"/>
        <end position="247"/>
    </location>
</feature>
<dbReference type="AlphaFoldDB" id="A0A917M2K8"/>
<evidence type="ECO:0000313" key="3">
    <source>
        <dbReference type="EMBL" id="GGG71030.1"/>
    </source>
</evidence>
<feature type="domain" description="SGNH hydrolase-type esterase" evidence="2">
    <location>
        <begin position="39"/>
        <end position="226"/>
    </location>
</feature>
<comment type="caution">
    <text evidence="3">The sequence shown here is derived from an EMBL/GenBank/DDBJ whole genome shotgun (WGS) entry which is preliminary data.</text>
</comment>
<keyword evidence="4" id="KW-1185">Reference proteome</keyword>
<name>A0A917M2K8_9BACT</name>
<dbReference type="InterPro" id="IPR036514">
    <property type="entry name" value="SGNH_hydro_sf"/>
</dbReference>
<accession>A0A917M2K8</accession>
<dbReference type="InterPro" id="IPR051532">
    <property type="entry name" value="Ester_Hydrolysis_Enzymes"/>
</dbReference>
<protein>
    <submittedName>
        <fullName evidence="3">Lipase</fullName>
    </submittedName>
</protein>
<dbReference type="PANTHER" id="PTHR30383">
    <property type="entry name" value="THIOESTERASE 1/PROTEASE 1/LYSOPHOSPHOLIPASE L1"/>
    <property type="match status" value="1"/>
</dbReference>
<evidence type="ECO:0000259" key="2">
    <source>
        <dbReference type="Pfam" id="PF13472"/>
    </source>
</evidence>
<dbReference type="InterPro" id="IPR013830">
    <property type="entry name" value="SGNH_hydro"/>
</dbReference>
<proteinExistence type="predicted"/>
<dbReference type="CDD" id="cd01834">
    <property type="entry name" value="SGNH_hydrolase_like_2"/>
    <property type="match status" value="1"/>
</dbReference>
<evidence type="ECO:0000256" key="1">
    <source>
        <dbReference type="SAM" id="SignalP"/>
    </source>
</evidence>
<dbReference type="Proteomes" id="UP000647241">
    <property type="component" value="Unassembled WGS sequence"/>
</dbReference>
<feature type="signal peptide" evidence="1">
    <location>
        <begin position="1"/>
        <end position="22"/>
    </location>
</feature>
<gene>
    <name evidence="3" type="ORF">GCM10011585_11520</name>
</gene>
<reference evidence="3" key="2">
    <citation type="submission" date="2020-09" db="EMBL/GenBank/DDBJ databases">
        <authorList>
            <person name="Sun Q."/>
            <person name="Zhou Y."/>
        </authorList>
    </citation>
    <scope>NUCLEOTIDE SEQUENCE</scope>
    <source>
        <strain evidence="3">CGMCC 1.12997</strain>
    </source>
</reference>